<dbReference type="AlphaFoldDB" id="B3JEK3"/>
<accession>B3JEK3</accession>
<dbReference type="InterPro" id="IPR052737">
    <property type="entry name" value="Omega-amidase_YafV"/>
</dbReference>
<evidence type="ECO:0000256" key="5">
    <source>
        <dbReference type="ARBA" id="ARBA00072139"/>
    </source>
</evidence>
<evidence type="ECO:0000256" key="2">
    <source>
        <dbReference type="ARBA" id="ARBA00022801"/>
    </source>
</evidence>
<dbReference type="SUPFAM" id="SSF56317">
    <property type="entry name" value="Carbon-nitrogen hydrolase"/>
    <property type="match status" value="1"/>
</dbReference>
<dbReference type="STRING" id="470145.BACCOP_00296"/>
<evidence type="ECO:0000256" key="4">
    <source>
        <dbReference type="ARBA" id="ARBA00052904"/>
    </source>
</evidence>
<dbReference type="eggNOG" id="COG0388">
    <property type="taxonomic scope" value="Bacteria"/>
</dbReference>
<reference evidence="7 8" key="1">
    <citation type="submission" date="2008-04" db="EMBL/GenBank/DDBJ databases">
        <title>Draft genome sequence of Bacteroides coprocola (DSM 17136).</title>
        <authorList>
            <person name="Sudarsanam P."/>
            <person name="Ley R."/>
            <person name="Guruge J."/>
            <person name="Turnbaugh P.J."/>
            <person name="Mahowald M."/>
            <person name="Liep D."/>
            <person name="Gordon J."/>
        </authorList>
    </citation>
    <scope>NUCLEOTIDE SEQUENCE [LARGE SCALE GENOMIC DNA]</scope>
    <source>
        <strain evidence="7 8">DSM 17136</strain>
    </source>
</reference>
<dbReference type="Proteomes" id="UP000003146">
    <property type="component" value="Unassembled WGS sequence"/>
</dbReference>
<keyword evidence="2 7" id="KW-0378">Hydrolase</keyword>
<protein>
    <recommendedName>
        <fullName evidence="5">Omega-amidase YafV</fullName>
        <ecNumber evidence="3">3.5.1.3</ecNumber>
    </recommendedName>
</protein>
<dbReference type="FunFam" id="3.60.110.10:FF:000004">
    <property type="entry name" value="Carbon-nitrogen hydrolase"/>
    <property type="match status" value="1"/>
</dbReference>
<evidence type="ECO:0000313" key="8">
    <source>
        <dbReference type="Proteomes" id="UP000003146"/>
    </source>
</evidence>
<dbReference type="InterPro" id="IPR003010">
    <property type="entry name" value="C-N_Hydrolase"/>
</dbReference>
<dbReference type="GO" id="GO:0106008">
    <property type="term" value="F:2-oxoglutaramate amidase activity"/>
    <property type="evidence" value="ECO:0007669"/>
    <property type="project" value="TreeGrafter"/>
</dbReference>
<sequence>METDMEMNKQTSFIKVTVLQTDIVWEEAKVNRMAVEQLIEKHCDTDLFVLPEMFSTGFSMNPMEIAEDEGGETLQWMCRIAALRQCAIAGSLSVREAGKFYNRFYFVCPDGTVYHYDKRHLFGFGGEDKQYTSGDERVIVSYKGFRFLLQICYDLRFPVWSRCRNDYDAVIYVANWPASRREVWNILLKARALENQCYVIGVNRVGNDPQCLYDGGSMIISPYGKILVACTDGKEEVAGALLAREPLDSFRKRFPVLDDGDDFELL</sequence>
<dbReference type="PANTHER" id="PTHR47799">
    <property type="entry name" value="OMEGA-AMIDASE YAFV"/>
    <property type="match status" value="1"/>
</dbReference>
<comment type="catalytic activity">
    <reaction evidence="4">
        <text>a monoamide of a dicarboxylate + H2O = a dicarboxylate + NH4(+)</text>
        <dbReference type="Rhea" id="RHEA:11716"/>
        <dbReference type="ChEBI" id="CHEBI:15377"/>
        <dbReference type="ChEBI" id="CHEBI:28938"/>
        <dbReference type="ChEBI" id="CHEBI:28965"/>
        <dbReference type="ChEBI" id="CHEBI:77450"/>
        <dbReference type="EC" id="3.5.1.3"/>
    </reaction>
</comment>
<evidence type="ECO:0000313" key="7">
    <source>
        <dbReference type="EMBL" id="EDV02612.1"/>
    </source>
</evidence>
<dbReference type="InterPro" id="IPR001110">
    <property type="entry name" value="UPF0012_CS"/>
</dbReference>
<dbReference type="GO" id="GO:0050152">
    <property type="term" value="F:omega-amidase activity"/>
    <property type="evidence" value="ECO:0007669"/>
    <property type="project" value="UniProtKB-EC"/>
</dbReference>
<dbReference type="PANTHER" id="PTHR47799:SF1">
    <property type="entry name" value="OMEGA-AMIDASE YAFV"/>
    <property type="match status" value="1"/>
</dbReference>
<dbReference type="PROSITE" id="PS50263">
    <property type="entry name" value="CN_HYDROLASE"/>
    <property type="match status" value="1"/>
</dbReference>
<dbReference type="Gene3D" id="3.60.110.10">
    <property type="entry name" value="Carbon-nitrogen hydrolase"/>
    <property type="match status" value="1"/>
</dbReference>
<dbReference type="EC" id="3.5.1.3" evidence="3"/>
<dbReference type="PROSITE" id="PS01227">
    <property type="entry name" value="UPF0012"/>
    <property type="match status" value="1"/>
</dbReference>
<comment type="similarity">
    <text evidence="1">Belongs to the carbon-nitrogen hydrolase superfamily. NIT1/NIT2 family.</text>
</comment>
<evidence type="ECO:0000259" key="6">
    <source>
        <dbReference type="PROSITE" id="PS50263"/>
    </source>
</evidence>
<gene>
    <name evidence="7" type="ORF">BACCOP_00296</name>
</gene>
<dbReference type="NCBIfam" id="NF007757">
    <property type="entry name" value="PRK10438.1"/>
    <property type="match status" value="1"/>
</dbReference>
<reference evidence="7 8" key="2">
    <citation type="submission" date="2008-04" db="EMBL/GenBank/DDBJ databases">
        <authorList>
            <person name="Fulton L."/>
            <person name="Clifton S."/>
            <person name="Fulton B."/>
            <person name="Xu J."/>
            <person name="Minx P."/>
            <person name="Pepin K.H."/>
            <person name="Johnson M."/>
            <person name="Thiruvilangam P."/>
            <person name="Bhonagiri V."/>
            <person name="Nash W.E."/>
            <person name="Mardis E.R."/>
            <person name="Wilson R.K."/>
        </authorList>
    </citation>
    <scope>NUCLEOTIDE SEQUENCE [LARGE SCALE GENOMIC DNA]</scope>
    <source>
        <strain evidence="7 8">DSM 17136</strain>
    </source>
</reference>
<dbReference type="CDD" id="cd07575">
    <property type="entry name" value="Xc-1258_like"/>
    <property type="match status" value="1"/>
</dbReference>
<comment type="caution">
    <text evidence="7">The sequence shown here is derived from an EMBL/GenBank/DDBJ whole genome shotgun (WGS) entry which is preliminary data.</text>
</comment>
<feature type="domain" description="CN hydrolase" evidence="6">
    <location>
        <begin position="14"/>
        <end position="247"/>
    </location>
</feature>
<dbReference type="EMBL" id="ABIY02000033">
    <property type="protein sequence ID" value="EDV02612.1"/>
    <property type="molecule type" value="Genomic_DNA"/>
</dbReference>
<evidence type="ECO:0000256" key="3">
    <source>
        <dbReference type="ARBA" id="ARBA00039118"/>
    </source>
</evidence>
<organism evidence="7 8">
    <name type="scientific">Phocaeicola coprocola DSM 17136</name>
    <dbReference type="NCBI Taxonomy" id="470145"/>
    <lineage>
        <taxon>Bacteria</taxon>
        <taxon>Pseudomonadati</taxon>
        <taxon>Bacteroidota</taxon>
        <taxon>Bacteroidia</taxon>
        <taxon>Bacteroidales</taxon>
        <taxon>Bacteroidaceae</taxon>
        <taxon>Phocaeicola</taxon>
    </lineage>
</organism>
<dbReference type="InterPro" id="IPR036526">
    <property type="entry name" value="C-N_Hydrolase_sf"/>
</dbReference>
<evidence type="ECO:0000256" key="1">
    <source>
        <dbReference type="ARBA" id="ARBA00010613"/>
    </source>
</evidence>
<name>B3JEK3_9BACT</name>
<dbReference type="HOGENOM" id="CLU_030130_3_7_10"/>
<dbReference type="Pfam" id="PF00795">
    <property type="entry name" value="CN_hydrolase"/>
    <property type="match status" value="1"/>
</dbReference>
<proteinExistence type="inferred from homology"/>